<dbReference type="Gene3D" id="2.60.40.10">
    <property type="entry name" value="Immunoglobulins"/>
    <property type="match status" value="1"/>
</dbReference>
<feature type="compositionally biased region" description="Gly residues" evidence="2">
    <location>
        <begin position="1766"/>
        <end position="1775"/>
    </location>
</feature>
<dbReference type="InterPro" id="IPR000742">
    <property type="entry name" value="EGF"/>
</dbReference>
<comment type="caution">
    <text evidence="8">The sequence shown here is derived from an EMBL/GenBank/DDBJ whole genome shotgun (WGS) entry which is preliminary data.</text>
</comment>
<evidence type="ECO:0000259" key="5">
    <source>
        <dbReference type="PROSITE" id="PS50026"/>
    </source>
</evidence>
<protein>
    <recommendedName>
        <fullName evidence="10">Ig-like domain-containing protein</fullName>
    </recommendedName>
</protein>
<dbReference type="InterPro" id="IPR003599">
    <property type="entry name" value="Ig_sub"/>
</dbReference>
<dbReference type="GO" id="GO:0005112">
    <property type="term" value="F:Notch binding"/>
    <property type="evidence" value="ECO:0007669"/>
    <property type="project" value="TreeGrafter"/>
</dbReference>
<dbReference type="SMART" id="SM00181">
    <property type="entry name" value="EGF"/>
    <property type="match status" value="2"/>
</dbReference>
<feature type="compositionally biased region" description="Polar residues" evidence="2">
    <location>
        <begin position="1750"/>
        <end position="1762"/>
    </location>
</feature>
<dbReference type="Proteomes" id="UP000318571">
    <property type="component" value="Chromosome 8"/>
</dbReference>
<accession>A0A553N930</accession>
<feature type="transmembrane region" description="Helical" evidence="3">
    <location>
        <begin position="1122"/>
        <end position="1145"/>
    </location>
</feature>
<dbReference type="PROSITE" id="PS50227">
    <property type="entry name" value="G_PROTEIN_RECEP_F2_3"/>
    <property type="match status" value="1"/>
</dbReference>
<feature type="compositionally biased region" description="Polar residues" evidence="2">
    <location>
        <begin position="1537"/>
        <end position="1546"/>
    </location>
</feature>
<dbReference type="SUPFAM" id="SSF57196">
    <property type="entry name" value="EGF/Laminin"/>
    <property type="match status" value="1"/>
</dbReference>
<evidence type="ECO:0000256" key="3">
    <source>
        <dbReference type="SAM" id="Phobius"/>
    </source>
</evidence>
<dbReference type="InterPro" id="IPR007110">
    <property type="entry name" value="Ig-like_dom"/>
</dbReference>
<feature type="transmembrane region" description="Helical" evidence="3">
    <location>
        <begin position="1248"/>
        <end position="1267"/>
    </location>
</feature>
<evidence type="ECO:0000256" key="1">
    <source>
        <dbReference type="PROSITE-ProRule" id="PRU00076"/>
    </source>
</evidence>
<dbReference type="CDD" id="cd00637">
    <property type="entry name" value="7tm_classA_rhodopsin-like"/>
    <property type="match status" value="1"/>
</dbReference>
<gene>
    <name evidence="8" type="ORF">TCAL_03175</name>
</gene>
<feature type="compositionally biased region" description="Polar residues" evidence="2">
    <location>
        <begin position="1779"/>
        <end position="1803"/>
    </location>
</feature>
<dbReference type="InterPro" id="IPR050906">
    <property type="entry name" value="Notch_signaling"/>
</dbReference>
<feature type="chain" id="PRO_5022108593" description="Ig-like domain-containing protein" evidence="4">
    <location>
        <begin position="24"/>
        <end position="1803"/>
    </location>
</feature>
<dbReference type="InterPro" id="IPR036179">
    <property type="entry name" value="Ig-like_dom_sf"/>
</dbReference>
<dbReference type="SMART" id="SM00409">
    <property type="entry name" value="IG"/>
    <property type="match status" value="2"/>
</dbReference>
<feature type="transmembrane region" description="Helical" evidence="3">
    <location>
        <begin position="1157"/>
        <end position="1178"/>
    </location>
</feature>
<reference evidence="8 9" key="1">
    <citation type="journal article" date="2018" name="Nat. Ecol. Evol.">
        <title>Genomic signatures of mitonuclear coevolution across populations of Tigriopus californicus.</title>
        <authorList>
            <person name="Barreto F.S."/>
            <person name="Watson E.T."/>
            <person name="Lima T.G."/>
            <person name="Willett C.S."/>
            <person name="Edmands S."/>
            <person name="Li W."/>
            <person name="Burton R.S."/>
        </authorList>
    </citation>
    <scope>NUCLEOTIDE SEQUENCE [LARGE SCALE GENOMIC DNA]</scope>
    <source>
        <strain evidence="8 9">San Diego</strain>
    </source>
</reference>
<sequence length="1803" mass="201663">MRAIRQCLLWVFLFSVGVAPLGSEGSRDTGSWVCNNGTQIIAGSHHRAGVLETPNFPHWFPLPLSCVWVLDYSALQDTHFVQIYFTQFYLSEHYFSISALNRSEFEEWQQSGFTSRNQSSEISYDFQRLRIGPLHGNFDLIVFRLNISAEHGFNFVHKRTVDVFDSFGSQIAFEITRDINPRTDACNLTSCSMNGICQVDYNTKRLKSFKCSCKSPNRPFIAQKQFEGPKCDVHPDIHECTRETCNHHGECKFFTSRIFNCHCEKGYTGRFCEIDLSSGISSAPRDPCDDEMASISIGNNLEEIAEYLSLNVTSRLSEEVQSFVRSDAERSGRLYFYSKSPDVVRKIGNVVLPELEAYYRLHPRRPFYSDTLSQKRVHQRLCALKVKMRPTGILKQDDEVHMTCLAEGGSSNPKTFQWIKDRQFLVSPNVSKRVETSFIGVRGNTSVLTLRHLGKKDNGLFECEVSDEELQALIPLEVWRSSLRSTGDGAAKHGWSGTRPFVTHSSTARSVMVASKPEVEVFPRSLTILESHEDLHLKEFHTLNCLAHQQVSLGIVSQYRFTWKRNGVDLAKFPGNSSHIFVENVWFPYQKTTVTIGLMLKIREIQKDETFTCEVSIDGHDRAMTSTTVKVYHAQTLNEVCLLTEEDMVQWPIAKKMTTVSRPCQIDGSQGLMWRKCNPIFPARASWSNHKDISQCLRHWLLNVENQVDNYLKGYVSENSSKMVTNFFKDVPILPVSPPYRGEFDRLVSITLELISYLRSVKTDVRESAKDFFEGFVPWLFRPAEEFLNEGAGDVSQYAQMYKMVNDGALMFASKLELTQEQVFPHSGSECRPDLLVQIGRVNGTLGLTETPRHQSERNLTTPGVHEIVYMSHDQMQNRDKRNVSQKKERDSGRCTESASVEIRARSAGAAKRSKRTLVMAVIKFNEIDKRLGGFPNDLDKRLSMPGKGKLGRNSSAVTVLVESETNSPLLDAKRDFQVMIFIRFYGYVFRQNDSTWSNLGCGRLTLANDQTFEWDPRVRDCTLQWHPEGLTCACQNPGTYALFWSGPKAQNSSPLSGGNPTLVLLCCGGCLTVCLLAFFVLTRQMWRQKFASSSRRGKAGPGAEIPTIASEFKEAFPVNPVLLIQILISGTLVVLIAFMILVVADPYYCSWWTSLVFQYLFLVLFGLQLSLMLTLYIKMTRTRFSKTSRLALLGTSFLLPAVFCLVLFGYQEPLIREMLLADYESRVESTCQCKTCAWFVLMQQPDFVAFVSALILSAFVYMGLFYQAKQSSKTRILAIKESQKRKLESLVHRSGWMMLALLSLATCCIIFVNTNDKSFIKFVFALAVLMLGIVVFLCYLTTYEGEFGAVSPLGSLRLSLNAGGYHSKSKSGKSTPSLPGSGHRCCHSAESCPANETERQFLLQNNSFEQSWRGGPGSQLAPSGRMLLPRLASFDKSCLNSRDSSTLYDPHAEQCSQIHGIKMSASQENSGSHSINFCRSISGPNSSKESTISHQYQRSCSLSEHRCGTPAAAVGVRAGRFMSSKQAQTRCLLSLDSPQDASTPTKELLPQKAPPTKTTEAVVHGGVPGAPLSLMQVIDEAKQAFHPIRTNEKGFNIPENTDDVDLVLPSQANGRPSIHGGSFSSGDSGMVVQPRSRKSTNTSGIRTSSEGSIDETDSLDGTSLNRNWSVNSSSIPETRRPSSLLGNDDYVEPLMNYENYMTMTNFDQPQKAWNRLGKAGKDGLPTASERYFDTNDLLKRAREKIRIRTCSTSDSGPSSEPDSTDGGGFGGVGRVGSPNLSFEVSNTPPQSMSALAKQLNCS</sequence>
<dbReference type="CDD" id="cd00054">
    <property type="entry name" value="EGF_CA"/>
    <property type="match status" value="1"/>
</dbReference>
<evidence type="ECO:0000256" key="4">
    <source>
        <dbReference type="SAM" id="SignalP"/>
    </source>
</evidence>
<dbReference type="Pfam" id="PF13927">
    <property type="entry name" value="Ig_3"/>
    <property type="match status" value="1"/>
</dbReference>
<proteinExistence type="predicted"/>
<feature type="domain" description="EGF-like" evidence="5">
    <location>
        <begin position="236"/>
        <end position="273"/>
    </location>
</feature>
<dbReference type="PANTHER" id="PTHR24044:SF420">
    <property type="entry name" value="DELTA AND NOTCH-LIKE EPIDERMAL GROWTH FACTOR-RELATED RECEPTOR ISOFORM X1"/>
    <property type="match status" value="1"/>
</dbReference>
<evidence type="ECO:0000313" key="9">
    <source>
        <dbReference type="Proteomes" id="UP000318571"/>
    </source>
</evidence>
<dbReference type="InterPro" id="IPR013783">
    <property type="entry name" value="Ig-like_fold"/>
</dbReference>
<dbReference type="EMBL" id="VCGU01000459">
    <property type="protein sequence ID" value="TRY61879.1"/>
    <property type="molecule type" value="Genomic_DNA"/>
</dbReference>
<evidence type="ECO:0000256" key="2">
    <source>
        <dbReference type="SAM" id="MobiDB-lite"/>
    </source>
</evidence>
<keyword evidence="1" id="KW-0245">EGF-like domain</keyword>
<feature type="signal peptide" evidence="4">
    <location>
        <begin position="1"/>
        <end position="23"/>
    </location>
</feature>
<feature type="region of interest" description="Disordered" evidence="2">
    <location>
        <begin position="1537"/>
        <end position="1561"/>
    </location>
</feature>
<keyword evidence="9" id="KW-1185">Reference proteome</keyword>
<keyword evidence="4" id="KW-0732">Signal</keyword>
<feature type="transmembrane region" description="Helical" evidence="3">
    <location>
        <begin position="1190"/>
        <end position="1211"/>
    </location>
</feature>
<feature type="domain" description="G-protein coupled receptors family 2 profile 1" evidence="6">
    <location>
        <begin position="612"/>
        <end position="700"/>
    </location>
</feature>
<dbReference type="PROSITE" id="PS00022">
    <property type="entry name" value="EGF_1"/>
    <property type="match status" value="1"/>
</dbReference>
<keyword evidence="3" id="KW-0812">Transmembrane</keyword>
<name>A0A553N930_TIGCA</name>
<dbReference type="SUPFAM" id="SSF48726">
    <property type="entry name" value="Immunoglobulin"/>
    <property type="match status" value="1"/>
</dbReference>
<feature type="compositionally biased region" description="Polar residues" evidence="2">
    <location>
        <begin position="1640"/>
        <end position="1652"/>
    </location>
</feature>
<feature type="disulfide bond" evidence="1">
    <location>
        <begin position="263"/>
        <end position="272"/>
    </location>
</feature>
<dbReference type="Gene3D" id="2.10.25.10">
    <property type="entry name" value="Laminin"/>
    <property type="match status" value="1"/>
</dbReference>
<feature type="domain" description="Ig-like" evidence="7">
    <location>
        <begin position="517"/>
        <end position="630"/>
    </location>
</feature>
<organism evidence="8 9">
    <name type="scientific">Tigriopus californicus</name>
    <name type="common">Marine copepod</name>
    <dbReference type="NCBI Taxonomy" id="6832"/>
    <lineage>
        <taxon>Eukaryota</taxon>
        <taxon>Metazoa</taxon>
        <taxon>Ecdysozoa</taxon>
        <taxon>Arthropoda</taxon>
        <taxon>Crustacea</taxon>
        <taxon>Multicrustacea</taxon>
        <taxon>Hexanauplia</taxon>
        <taxon>Copepoda</taxon>
        <taxon>Harpacticoida</taxon>
        <taxon>Harpacticidae</taxon>
        <taxon>Tigriopus</taxon>
    </lineage>
</organism>
<keyword evidence="1" id="KW-1015">Disulfide bond</keyword>
<dbReference type="InterPro" id="IPR001879">
    <property type="entry name" value="GPCR_2_extracellular_dom"/>
</dbReference>
<comment type="caution">
    <text evidence="1">Lacks conserved residue(s) required for the propagation of feature annotation.</text>
</comment>
<keyword evidence="3" id="KW-0472">Membrane</keyword>
<dbReference type="PANTHER" id="PTHR24044">
    <property type="entry name" value="NOTCH LIGAND FAMILY MEMBER"/>
    <property type="match status" value="1"/>
</dbReference>
<keyword evidence="3" id="KW-1133">Transmembrane helix</keyword>
<dbReference type="CDD" id="cd00096">
    <property type="entry name" value="Ig"/>
    <property type="match status" value="1"/>
</dbReference>
<feature type="region of interest" description="Disordered" evidence="2">
    <location>
        <begin position="1750"/>
        <end position="1803"/>
    </location>
</feature>
<evidence type="ECO:0000313" key="8">
    <source>
        <dbReference type="EMBL" id="TRY61879.1"/>
    </source>
</evidence>
<dbReference type="PROSITE" id="PS50026">
    <property type="entry name" value="EGF_3"/>
    <property type="match status" value="1"/>
</dbReference>
<feature type="domain" description="Ig-like" evidence="7">
    <location>
        <begin position="366"/>
        <end position="475"/>
    </location>
</feature>
<feature type="compositionally biased region" description="Basic and acidic residues" evidence="2">
    <location>
        <begin position="876"/>
        <end position="894"/>
    </location>
</feature>
<evidence type="ECO:0008006" key="10">
    <source>
        <dbReference type="Google" id="ProtNLM"/>
    </source>
</evidence>
<dbReference type="PROSITE" id="PS50835">
    <property type="entry name" value="IG_LIKE"/>
    <property type="match status" value="2"/>
</dbReference>
<feature type="region of interest" description="Disordered" evidence="2">
    <location>
        <begin position="1593"/>
        <end position="1688"/>
    </location>
</feature>
<feature type="compositionally biased region" description="Polar residues" evidence="2">
    <location>
        <begin position="1660"/>
        <end position="1677"/>
    </location>
</feature>
<dbReference type="OrthoDB" id="6138650at2759"/>
<evidence type="ECO:0000259" key="7">
    <source>
        <dbReference type="PROSITE" id="PS50835"/>
    </source>
</evidence>
<feature type="region of interest" description="Disordered" evidence="2">
    <location>
        <begin position="873"/>
        <end position="898"/>
    </location>
</feature>
<feature type="transmembrane region" description="Helical" evidence="3">
    <location>
        <begin position="1320"/>
        <end position="1341"/>
    </location>
</feature>
<dbReference type="GO" id="GO:0004930">
    <property type="term" value="F:G protein-coupled receptor activity"/>
    <property type="evidence" value="ECO:0007669"/>
    <property type="project" value="InterPro"/>
</dbReference>
<dbReference type="PROSITE" id="PS01186">
    <property type="entry name" value="EGF_2"/>
    <property type="match status" value="1"/>
</dbReference>
<evidence type="ECO:0000259" key="6">
    <source>
        <dbReference type="PROSITE" id="PS50227"/>
    </source>
</evidence>
<feature type="transmembrane region" description="Helical" evidence="3">
    <location>
        <begin position="1063"/>
        <end position="1082"/>
    </location>
</feature>
<dbReference type="GO" id="GO:0016020">
    <property type="term" value="C:membrane"/>
    <property type="evidence" value="ECO:0007669"/>
    <property type="project" value="InterPro"/>
</dbReference>